<proteinExistence type="predicted"/>
<name>A0A8E6B5N4_9BACT</name>
<dbReference type="PANTHER" id="PTHR30093">
    <property type="entry name" value="GENERAL SECRETION PATHWAY PROTEIN G"/>
    <property type="match status" value="1"/>
</dbReference>
<dbReference type="KEGG" id="tsph:KIH39_19205"/>
<dbReference type="NCBIfam" id="TIGR02532">
    <property type="entry name" value="IV_pilin_GFxxxE"/>
    <property type="match status" value="1"/>
</dbReference>
<dbReference type="Pfam" id="PF07596">
    <property type="entry name" value="SBP_bac_10"/>
    <property type="match status" value="1"/>
</dbReference>
<protein>
    <submittedName>
        <fullName evidence="3">DUF1559 domain-containing protein</fullName>
    </submittedName>
</protein>
<evidence type="ECO:0000313" key="3">
    <source>
        <dbReference type="EMBL" id="QVL30963.1"/>
    </source>
</evidence>
<keyword evidence="1" id="KW-1133">Transmembrane helix</keyword>
<feature type="domain" description="DUF1559" evidence="2">
    <location>
        <begin position="39"/>
        <end position="348"/>
    </location>
</feature>
<sequence>MFTPFRRNGLPRRGFTLIELLVVIAIIAILIGLLLPAVQKVREAAARMKCSNNLKQMGLAIHNFHDATGKLPANQQQVGWNVWESLSASYAILPFLEQGNLFSSIVLPSNVPQPGRSCYGCGDSGVFGNVYNNQMNVSLSSFICPSSTSAPKRGTNQNGWDGPGSNYGWSVGSRIYVMWDGNGTQGTSNSNGMVTQLEQRSFSDVTDGLSNTLLASELLPGSNAPETGGPGKYPYDFFYAGDSLFNAVVNPDFPTQAELDAIGSAAMNSPQGVKSNNGTMPLWYASGHSCLNTSAPPNWKWPTAGGSCCPGGAHDWTNGIVPPRSLHTGGVNALLGDGSVRFIQNSVDILTFQRLGNARDGQPLGNY</sequence>
<dbReference type="Pfam" id="PF07963">
    <property type="entry name" value="N_methyl"/>
    <property type="match status" value="1"/>
</dbReference>
<keyword evidence="1" id="KW-0812">Transmembrane</keyword>
<dbReference type="InterPro" id="IPR045584">
    <property type="entry name" value="Pilin-like"/>
</dbReference>
<dbReference type="EMBL" id="CP074694">
    <property type="protein sequence ID" value="QVL30963.1"/>
    <property type="molecule type" value="Genomic_DNA"/>
</dbReference>
<accession>A0A8E6B5N4</accession>
<feature type="transmembrane region" description="Helical" evidence="1">
    <location>
        <begin position="20"/>
        <end position="38"/>
    </location>
</feature>
<dbReference type="AlphaFoldDB" id="A0A8E6B5N4"/>
<dbReference type="Gene3D" id="3.30.700.10">
    <property type="entry name" value="Glycoprotein, Type 4 Pilin"/>
    <property type="match status" value="1"/>
</dbReference>
<evidence type="ECO:0000259" key="2">
    <source>
        <dbReference type="Pfam" id="PF07596"/>
    </source>
</evidence>
<keyword evidence="1" id="KW-0472">Membrane</keyword>
<dbReference type="RefSeq" id="WP_213494845.1">
    <property type="nucleotide sequence ID" value="NZ_CP074694.1"/>
</dbReference>
<dbReference type="PANTHER" id="PTHR30093:SF2">
    <property type="entry name" value="TYPE II SECRETION SYSTEM PROTEIN H"/>
    <property type="match status" value="1"/>
</dbReference>
<dbReference type="PROSITE" id="PS00409">
    <property type="entry name" value="PROKAR_NTER_METHYL"/>
    <property type="match status" value="1"/>
</dbReference>
<dbReference type="InterPro" id="IPR012902">
    <property type="entry name" value="N_methyl_site"/>
</dbReference>
<dbReference type="InterPro" id="IPR011453">
    <property type="entry name" value="DUF1559"/>
</dbReference>
<dbReference type="InterPro" id="IPR027558">
    <property type="entry name" value="Pre_pil_HX9DG_C"/>
</dbReference>
<dbReference type="SUPFAM" id="SSF54523">
    <property type="entry name" value="Pili subunits"/>
    <property type="match status" value="1"/>
</dbReference>
<evidence type="ECO:0000256" key="1">
    <source>
        <dbReference type="SAM" id="Phobius"/>
    </source>
</evidence>
<dbReference type="Proteomes" id="UP000676194">
    <property type="component" value="Chromosome"/>
</dbReference>
<dbReference type="NCBIfam" id="TIGR04294">
    <property type="entry name" value="pre_pil_HX9DG"/>
    <property type="match status" value="1"/>
</dbReference>
<evidence type="ECO:0000313" key="4">
    <source>
        <dbReference type="Proteomes" id="UP000676194"/>
    </source>
</evidence>
<organism evidence="3 4">
    <name type="scientific">Telmatocola sphagniphila</name>
    <dbReference type="NCBI Taxonomy" id="1123043"/>
    <lineage>
        <taxon>Bacteria</taxon>
        <taxon>Pseudomonadati</taxon>
        <taxon>Planctomycetota</taxon>
        <taxon>Planctomycetia</taxon>
        <taxon>Gemmatales</taxon>
        <taxon>Gemmataceae</taxon>
    </lineage>
</organism>
<keyword evidence="4" id="KW-1185">Reference proteome</keyword>
<gene>
    <name evidence="3" type="ORF">KIH39_19205</name>
</gene>
<reference evidence="3" key="1">
    <citation type="submission" date="2021-05" db="EMBL/GenBank/DDBJ databases">
        <title>Complete genome sequence of the cellulolytic planctomycete Telmatocola sphagniphila SP2T and characterization of the first cellulase from planctomycetes.</title>
        <authorList>
            <person name="Rakitin A.L."/>
            <person name="Beletsky A.V."/>
            <person name="Naumoff D.G."/>
            <person name="Kulichevskaya I.S."/>
            <person name="Mardanov A.V."/>
            <person name="Ravin N.V."/>
            <person name="Dedysh S.N."/>
        </authorList>
    </citation>
    <scope>NUCLEOTIDE SEQUENCE</scope>
    <source>
        <strain evidence="3">SP2T</strain>
    </source>
</reference>